<sequence length="184" mass="21831">MKGIKVIKATYDSEESAQKVLECQIIEDNKVRFKKDIFEQYLRSIGNVKSIKFNIKQLYYKVAVIFADSKLEEHFKKEWVIRLCKHIFRVFPSTLSREKRNHKFKYVLKLANLPSGTYNNKRPNFINKNTIMCHVCGSLFHKLRNCSENNKHQQAQHTHSVYQSIYKRYQVKAPTAKGVLIHYF</sequence>
<dbReference type="EMBL" id="LLXL01001833">
    <property type="protein sequence ID" value="PKK62714.1"/>
    <property type="molecule type" value="Genomic_DNA"/>
</dbReference>
<evidence type="ECO:0000313" key="1">
    <source>
        <dbReference type="EMBL" id="PKK62714.1"/>
    </source>
</evidence>
<name>A0A2N1MM42_9GLOM</name>
<comment type="caution">
    <text evidence="1">The sequence shown here is derived from an EMBL/GenBank/DDBJ whole genome shotgun (WGS) entry which is preliminary data.</text>
</comment>
<protein>
    <submittedName>
        <fullName evidence="1">Uncharacterized protein</fullName>
    </submittedName>
</protein>
<gene>
    <name evidence="1" type="ORF">RhiirC2_789953</name>
</gene>
<evidence type="ECO:0000313" key="2">
    <source>
        <dbReference type="Proteomes" id="UP000233469"/>
    </source>
</evidence>
<organism evidence="1 2">
    <name type="scientific">Rhizophagus irregularis</name>
    <dbReference type="NCBI Taxonomy" id="588596"/>
    <lineage>
        <taxon>Eukaryota</taxon>
        <taxon>Fungi</taxon>
        <taxon>Fungi incertae sedis</taxon>
        <taxon>Mucoromycota</taxon>
        <taxon>Glomeromycotina</taxon>
        <taxon>Glomeromycetes</taxon>
        <taxon>Glomerales</taxon>
        <taxon>Glomeraceae</taxon>
        <taxon>Rhizophagus</taxon>
    </lineage>
</organism>
<reference evidence="1 2" key="1">
    <citation type="submission" date="2016-04" db="EMBL/GenBank/DDBJ databases">
        <title>Genome analyses suggest a sexual origin of heterokaryosis in a supposedly ancient asexual fungus.</title>
        <authorList>
            <person name="Ropars J."/>
            <person name="Sedzielewska K."/>
            <person name="Noel J."/>
            <person name="Charron P."/>
            <person name="Farinelli L."/>
            <person name="Marton T."/>
            <person name="Kruger M."/>
            <person name="Pelin A."/>
            <person name="Brachmann A."/>
            <person name="Corradi N."/>
        </authorList>
    </citation>
    <scope>NUCLEOTIDE SEQUENCE [LARGE SCALE GENOMIC DNA]</scope>
    <source>
        <strain evidence="1 2">C2</strain>
    </source>
</reference>
<proteinExistence type="predicted"/>
<reference evidence="1 2" key="2">
    <citation type="submission" date="2017-10" db="EMBL/GenBank/DDBJ databases">
        <title>Extensive intraspecific genome diversity in a model arbuscular mycorrhizal fungus.</title>
        <authorList>
            <person name="Chen E.C.H."/>
            <person name="Morin E."/>
            <person name="Baudet D."/>
            <person name="Noel J."/>
            <person name="Ndikumana S."/>
            <person name="Charron P."/>
            <person name="St-Onge C."/>
            <person name="Giorgi J."/>
            <person name="Grigoriev I.V."/>
            <person name="Roux C."/>
            <person name="Martin F.M."/>
            <person name="Corradi N."/>
        </authorList>
    </citation>
    <scope>NUCLEOTIDE SEQUENCE [LARGE SCALE GENOMIC DNA]</scope>
    <source>
        <strain evidence="1 2">C2</strain>
    </source>
</reference>
<dbReference type="AlphaFoldDB" id="A0A2N1MM42"/>
<accession>A0A2N1MM42</accession>
<dbReference type="Proteomes" id="UP000233469">
    <property type="component" value="Unassembled WGS sequence"/>
</dbReference>